<dbReference type="SUPFAM" id="SSF158745">
    <property type="entry name" value="LanC-like"/>
    <property type="match status" value="1"/>
</dbReference>
<feature type="binding site" evidence="1">
    <location>
        <position position="264"/>
    </location>
    <ligand>
        <name>Zn(2+)</name>
        <dbReference type="ChEBI" id="CHEBI:29105"/>
    </ligand>
</feature>
<dbReference type="AlphaFoldDB" id="A0A543ASV9"/>
<dbReference type="Proteomes" id="UP000317043">
    <property type="component" value="Unassembled WGS sequence"/>
</dbReference>
<dbReference type="InterPro" id="IPR007822">
    <property type="entry name" value="LANC-like"/>
</dbReference>
<organism evidence="2 3">
    <name type="scientific">Stackebrandtia endophytica</name>
    <dbReference type="NCBI Taxonomy" id="1496996"/>
    <lineage>
        <taxon>Bacteria</taxon>
        <taxon>Bacillati</taxon>
        <taxon>Actinomycetota</taxon>
        <taxon>Actinomycetes</taxon>
        <taxon>Glycomycetales</taxon>
        <taxon>Glycomycetaceae</taxon>
        <taxon>Stackebrandtia</taxon>
    </lineage>
</organism>
<protein>
    <submittedName>
        <fullName evidence="2">Lanthionine synthetase-like protein</fullName>
    </submittedName>
</protein>
<evidence type="ECO:0000256" key="1">
    <source>
        <dbReference type="PIRSR" id="PIRSR607822-1"/>
    </source>
</evidence>
<dbReference type="InterPro" id="IPR012341">
    <property type="entry name" value="6hp_glycosidase-like_sf"/>
</dbReference>
<dbReference type="EMBL" id="VFOW01000001">
    <property type="protein sequence ID" value="TQL75636.1"/>
    <property type="molecule type" value="Genomic_DNA"/>
</dbReference>
<dbReference type="InParanoid" id="A0A543ASV9"/>
<dbReference type="PRINTS" id="PR01950">
    <property type="entry name" value="LANCSUPER"/>
</dbReference>
<reference evidence="2 3" key="1">
    <citation type="submission" date="2019-06" db="EMBL/GenBank/DDBJ databases">
        <title>Sequencing the genomes of 1000 actinobacteria strains.</title>
        <authorList>
            <person name="Klenk H.-P."/>
        </authorList>
    </citation>
    <scope>NUCLEOTIDE SEQUENCE [LARGE SCALE GENOMIC DNA]</scope>
    <source>
        <strain evidence="2 3">DSM 45928</strain>
    </source>
</reference>
<keyword evidence="1" id="KW-0862">Zinc</keyword>
<proteinExistence type="predicted"/>
<comment type="caution">
    <text evidence="2">The sequence shown here is derived from an EMBL/GenBank/DDBJ whole genome shotgun (WGS) entry which is preliminary data.</text>
</comment>
<dbReference type="CDD" id="cd04434">
    <property type="entry name" value="LanC_like"/>
    <property type="match status" value="1"/>
</dbReference>
<name>A0A543ASV9_9ACTN</name>
<dbReference type="PRINTS" id="PR01955">
    <property type="entry name" value="LANCFRANKIA"/>
</dbReference>
<evidence type="ECO:0000313" key="2">
    <source>
        <dbReference type="EMBL" id="TQL75636.1"/>
    </source>
</evidence>
<gene>
    <name evidence="2" type="ORF">FB566_1145</name>
</gene>
<dbReference type="GO" id="GO:0031179">
    <property type="term" value="P:peptide modification"/>
    <property type="evidence" value="ECO:0007669"/>
    <property type="project" value="InterPro"/>
</dbReference>
<accession>A0A543ASV9</accession>
<keyword evidence="1" id="KW-0479">Metal-binding</keyword>
<dbReference type="SMART" id="SM01260">
    <property type="entry name" value="LANC_like"/>
    <property type="match status" value="1"/>
</dbReference>
<dbReference type="Pfam" id="PF05147">
    <property type="entry name" value="LANC_like"/>
    <property type="match status" value="2"/>
</dbReference>
<sequence length="424" mass="45695">MGVVMLGEDAEVLGAGALDWLLRNANTADNGIWWPRVPGGDDEDASIYHGTAGVVLALLEGWAHFEDDRYAQAALRAACWLSSRLDDYAHDSLYLGVAGMAVALRAVGDLLDDEPSRNAVPRALTLLRRRFDGVGWNKFVELMLGNAGIGLAALHLNDLELAVSAMEPFPTTGVPTSGGTAWYLTTDGSSAELLHHVSHGTLGMAQALAAVGHAAARPDLMDAARAGIGDVMARNHGGDEEFLVRHSDPQRINDRINPYSYGWCHGPAGDIHVFRLMSHLTGEPEWRSAVDRCWTTLIRSGVPRRLEPGFWDNNGRCCGTAGVLAVACDRIIEQGDGRDFADVLVADLLHRAVTDETGTRWVNREHRDDPPELEPHTGWAHGNAGIIRELLRYSRIACGGESGYVASLPDHPVAVAARAGESST</sequence>
<dbReference type="GO" id="GO:0005975">
    <property type="term" value="P:carbohydrate metabolic process"/>
    <property type="evidence" value="ECO:0007669"/>
    <property type="project" value="InterPro"/>
</dbReference>
<evidence type="ECO:0000313" key="3">
    <source>
        <dbReference type="Proteomes" id="UP000317043"/>
    </source>
</evidence>
<keyword evidence="3" id="KW-1185">Reference proteome</keyword>
<dbReference type="Gene3D" id="1.50.10.10">
    <property type="match status" value="2"/>
</dbReference>
<dbReference type="GO" id="GO:0046872">
    <property type="term" value="F:metal ion binding"/>
    <property type="evidence" value="ECO:0007669"/>
    <property type="project" value="UniProtKB-KW"/>
</dbReference>